<comment type="caution">
    <text evidence="1">The sequence shown here is derived from an EMBL/GenBank/DDBJ whole genome shotgun (WGS) entry which is preliminary data.</text>
</comment>
<organism evidence="1 2">
    <name type="scientific">Cirrhinus molitorella</name>
    <name type="common">mud carp</name>
    <dbReference type="NCBI Taxonomy" id="172907"/>
    <lineage>
        <taxon>Eukaryota</taxon>
        <taxon>Metazoa</taxon>
        <taxon>Chordata</taxon>
        <taxon>Craniata</taxon>
        <taxon>Vertebrata</taxon>
        <taxon>Euteleostomi</taxon>
        <taxon>Actinopterygii</taxon>
        <taxon>Neopterygii</taxon>
        <taxon>Teleostei</taxon>
        <taxon>Ostariophysi</taxon>
        <taxon>Cypriniformes</taxon>
        <taxon>Cyprinidae</taxon>
        <taxon>Labeoninae</taxon>
        <taxon>Labeonini</taxon>
        <taxon>Cirrhinus</taxon>
    </lineage>
</organism>
<evidence type="ECO:0000313" key="2">
    <source>
        <dbReference type="Proteomes" id="UP001558613"/>
    </source>
</evidence>
<sequence length="96" mass="10126">MDAVWSSQASISGAHAQHIKPLHTIYVPQGGRSSRAILCSIGPHLEGMEVFGSHPGRNMAAGGGPNIFSLGEEDVRESQKTGQISNRSQLTGLFVA</sequence>
<proteinExistence type="predicted"/>
<name>A0ABR3NP64_9TELE</name>
<gene>
    <name evidence="1" type="ORF">QQF64_025478</name>
</gene>
<reference evidence="1 2" key="1">
    <citation type="submission" date="2023-09" db="EMBL/GenBank/DDBJ databases">
        <authorList>
            <person name="Wang M."/>
        </authorList>
    </citation>
    <scope>NUCLEOTIDE SEQUENCE [LARGE SCALE GENOMIC DNA]</scope>
    <source>
        <strain evidence="1">GT-2023</strain>
        <tissue evidence="1">Liver</tissue>
    </source>
</reference>
<protein>
    <submittedName>
        <fullName evidence="1">Uncharacterized protein</fullName>
    </submittedName>
</protein>
<dbReference type="EMBL" id="JAYMGO010000003">
    <property type="protein sequence ID" value="KAL1278805.1"/>
    <property type="molecule type" value="Genomic_DNA"/>
</dbReference>
<dbReference type="Proteomes" id="UP001558613">
    <property type="component" value="Unassembled WGS sequence"/>
</dbReference>
<evidence type="ECO:0000313" key="1">
    <source>
        <dbReference type="EMBL" id="KAL1278805.1"/>
    </source>
</evidence>
<accession>A0ABR3NP64</accession>
<keyword evidence="2" id="KW-1185">Reference proteome</keyword>